<gene>
    <name evidence="7" type="ORF">WJX75_003454</name>
</gene>
<keyword evidence="2" id="KW-0813">Transport</keyword>
<proteinExistence type="predicted"/>
<dbReference type="InterPro" id="IPR013099">
    <property type="entry name" value="K_chnl_dom"/>
</dbReference>
<dbReference type="PRINTS" id="PR01463">
    <property type="entry name" value="EAGCHANLFMLY"/>
</dbReference>
<dbReference type="Gene3D" id="1.10.287.630">
    <property type="entry name" value="Helix hairpin bin"/>
    <property type="match status" value="1"/>
</dbReference>
<evidence type="ECO:0000256" key="4">
    <source>
        <dbReference type="SAM" id="MobiDB-lite"/>
    </source>
</evidence>
<dbReference type="InterPro" id="IPR003938">
    <property type="entry name" value="K_chnl_volt-dep_EAG/ELK/ERG"/>
</dbReference>
<feature type="transmembrane region" description="Helical" evidence="5">
    <location>
        <begin position="222"/>
        <end position="249"/>
    </location>
</feature>
<keyword evidence="8" id="KW-1185">Reference proteome</keyword>
<dbReference type="InterPro" id="IPR000595">
    <property type="entry name" value="cNMP-bd_dom"/>
</dbReference>
<dbReference type="EMBL" id="JALJOT010000005">
    <property type="protein sequence ID" value="KAK9914995.1"/>
    <property type="molecule type" value="Genomic_DNA"/>
</dbReference>
<dbReference type="Pfam" id="PF07885">
    <property type="entry name" value="Ion_trans_2"/>
    <property type="match status" value="1"/>
</dbReference>
<feature type="domain" description="Cyclic nucleotide-binding" evidence="6">
    <location>
        <begin position="413"/>
        <end position="535"/>
    </location>
</feature>
<dbReference type="PANTHER" id="PTHR45743:SF2">
    <property type="entry name" value="POTASSIUM CHANNEL AKT1"/>
    <property type="match status" value="1"/>
</dbReference>
<evidence type="ECO:0000313" key="8">
    <source>
        <dbReference type="Proteomes" id="UP001491310"/>
    </source>
</evidence>
<dbReference type="SUPFAM" id="SSF81324">
    <property type="entry name" value="Voltage-gated potassium channels"/>
    <property type="match status" value="1"/>
</dbReference>
<accession>A0ABR2YUE4</accession>
<evidence type="ECO:0000256" key="3">
    <source>
        <dbReference type="ARBA" id="ARBA00023303"/>
    </source>
</evidence>
<dbReference type="Gene3D" id="2.60.120.10">
    <property type="entry name" value="Jelly Rolls"/>
    <property type="match status" value="1"/>
</dbReference>
<evidence type="ECO:0000256" key="1">
    <source>
        <dbReference type="ARBA" id="ARBA00022826"/>
    </source>
</evidence>
<evidence type="ECO:0000259" key="6">
    <source>
        <dbReference type="PROSITE" id="PS50042"/>
    </source>
</evidence>
<comment type="caution">
    <text evidence="7">The sequence shown here is derived from an EMBL/GenBank/DDBJ whole genome shotgun (WGS) entry which is preliminary data.</text>
</comment>
<feature type="region of interest" description="Disordered" evidence="4">
    <location>
        <begin position="1"/>
        <end position="23"/>
    </location>
</feature>
<dbReference type="PANTHER" id="PTHR45743">
    <property type="entry name" value="POTASSIUM CHANNEL AKT1"/>
    <property type="match status" value="1"/>
</dbReference>
<keyword evidence="5" id="KW-0472">Membrane</keyword>
<feature type="transmembrane region" description="Helical" evidence="5">
    <location>
        <begin position="96"/>
        <end position="118"/>
    </location>
</feature>
<dbReference type="Pfam" id="PF00027">
    <property type="entry name" value="cNMP_binding"/>
    <property type="match status" value="1"/>
</dbReference>
<reference evidence="7 8" key="1">
    <citation type="journal article" date="2024" name="Nat. Commun.">
        <title>Phylogenomics reveals the evolutionary origins of lichenization in chlorophyte algae.</title>
        <authorList>
            <person name="Puginier C."/>
            <person name="Libourel C."/>
            <person name="Otte J."/>
            <person name="Skaloud P."/>
            <person name="Haon M."/>
            <person name="Grisel S."/>
            <person name="Petersen M."/>
            <person name="Berrin J.G."/>
            <person name="Delaux P.M."/>
            <person name="Dal Grande F."/>
            <person name="Keller J."/>
        </authorList>
    </citation>
    <scope>NUCLEOTIDE SEQUENCE [LARGE SCALE GENOMIC DNA]</scope>
    <source>
        <strain evidence="7 8">SAG 216-7</strain>
    </source>
</reference>
<dbReference type="InterPro" id="IPR018490">
    <property type="entry name" value="cNMP-bd_dom_sf"/>
</dbReference>
<dbReference type="SMART" id="SM00100">
    <property type="entry name" value="cNMP"/>
    <property type="match status" value="1"/>
</dbReference>
<feature type="transmembrane region" description="Helical" evidence="5">
    <location>
        <begin position="179"/>
        <end position="202"/>
    </location>
</feature>
<dbReference type="Gene3D" id="1.10.287.70">
    <property type="match status" value="1"/>
</dbReference>
<keyword evidence="2" id="KW-0406">Ion transport</keyword>
<evidence type="ECO:0000313" key="7">
    <source>
        <dbReference type="EMBL" id="KAK9914995.1"/>
    </source>
</evidence>
<protein>
    <recommendedName>
        <fullName evidence="6">Cyclic nucleotide-binding domain-containing protein</fullName>
    </recommendedName>
</protein>
<sequence>MDNLVTRSAEASSANGGGTRSLQNRWHRKDATQPLLGHERPLCARRSKSICGLPVFDPRHSRIVKVADIALEWLDATYSAFKVPIGVAIYQDCAKLGLLTMCDMIAGIILLIVVWIRFHTAVVAHKKSEDQIIPDGKTIAAEYIRRGTFVMDVLSLVPFFVQVVLLLAAAAAGEPAVRALELAIPFLNALRLVRLPFVFSIVKSMFVESLGGDLGGKLLGLLPVWAVHLVDLLYAKFVLINLMGCMWLFTAYSEGLSTRTWLDDVGGIDLRACSTMDQYVAAIHFAMTTMATVGYGDVAPRTRTERLVAMVIMGAGLLFFGLLISAVGALLKDASTGVRRAQALRKKMNTVDAYAEARELPDVLRQEMCIYYQDVWVSHDEVQEGEILKELPVHLRAKLVCHVLRDVFQNSYIFKGLDEVTKMELAAVLTPVVVLPSHDLCRAGDHADCLWLLQDGTLEMITKGVQGTKLLAAPAVIGEAAMLTRSMPELERRSSTFRAMGRACTAWRLSMDDLQALLNLNQRLKEFLMAGLANSLRSAPTPGQALWREALQKLPRRQSEEISIPPVMAPTGAGSSRSVAHSHDVFEHALGDRELPRRIIRVLSGRDRVTEEDPSGPLFDFEGSSS</sequence>
<feature type="transmembrane region" description="Helical" evidence="5">
    <location>
        <begin position="308"/>
        <end position="331"/>
    </location>
</feature>
<keyword evidence="1" id="KW-0633">Potassium transport</keyword>
<keyword evidence="2" id="KW-0851">Voltage-gated channel</keyword>
<feature type="transmembrane region" description="Helical" evidence="5">
    <location>
        <begin position="153"/>
        <end position="172"/>
    </location>
</feature>
<dbReference type="CDD" id="cd00038">
    <property type="entry name" value="CAP_ED"/>
    <property type="match status" value="1"/>
</dbReference>
<dbReference type="InterPro" id="IPR045319">
    <property type="entry name" value="KAT/AKT"/>
</dbReference>
<dbReference type="InterPro" id="IPR014710">
    <property type="entry name" value="RmlC-like_jellyroll"/>
</dbReference>
<dbReference type="PROSITE" id="PS50042">
    <property type="entry name" value="CNMP_BINDING_3"/>
    <property type="match status" value="1"/>
</dbReference>
<evidence type="ECO:0000256" key="5">
    <source>
        <dbReference type="SAM" id="Phobius"/>
    </source>
</evidence>
<keyword evidence="5" id="KW-0812">Transmembrane</keyword>
<keyword evidence="1" id="KW-0630">Potassium</keyword>
<keyword evidence="1" id="KW-0631">Potassium channel</keyword>
<dbReference type="SUPFAM" id="SSF51206">
    <property type="entry name" value="cAMP-binding domain-like"/>
    <property type="match status" value="1"/>
</dbReference>
<keyword evidence="5" id="KW-1133">Transmembrane helix</keyword>
<organism evidence="7 8">
    <name type="scientific">Coccomyxa subellipsoidea</name>
    <dbReference type="NCBI Taxonomy" id="248742"/>
    <lineage>
        <taxon>Eukaryota</taxon>
        <taxon>Viridiplantae</taxon>
        <taxon>Chlorophyta</taxon>
        <taxon>core chlorophytes</taxon>
        <taxon>Trebouxiophyceae</taxon>
        <taxon>Trebouxiophyceae incertae sedis</taxon>
        <taxon>Coccomyxaceae</taxon>
        <taxon>Coccomyxa</taxon>
    </lineage>
</organism>
<name>A0ABR2YUE4_9CHLO</name>
<keyword evidence="3" id="KW-0407">Ion channel</keyword>
<dbReference type="Proteomes" id="UP001491310">
    <property type="component" value="Unassembled WGS sequence"/>
</dbReference>
<evidence type="ECO:0000256" key="2">
    <source>
        <dbReference type="ARBA" id="ARBA00022882"/>
    </source>
</evidence>